<feature type="domain" description="CCHC-type" evidence="18">
    <location>
        <begin position="236"/>
        <end position="249"/>
    </location>
</feature>
<dbReference type="GO" id="GO:0006310">
    <property type="term" value="P:DNA recombination"/>
    <property type="evidence" value="ECO:0007669"/>
    <property type="project" value="UniProtKB-KW"/>
</dbReference>
<dbReference type="InterPro" id="IPR001584">
    <property type="entry name" value="Integrase_cat-core"/>
</dbReference>
<keyword evidence="16" id="KW-0862">Zinc</keyword>
<keyword evidence="13" id="KW-0239">DNA-directed DNA polymerase</keyword>
<dbReference type="GO" id="GO:0003887">
    <property type="term" value="F:DNA-directed DNA polymerase activity"/>
    <property type="evidence" value="ECO:0007669"/>
    <property type="project" value="UniProtKB-KW"/>
</dbReference>
<dbReference type="PROSITE" id="PS50994">
    <property type="entry name" value="INTEGRASE"/>
    <property type="match status" value="1"/>
</dbReference>
<keyword evidence="16" id="KW-0863">Zinc-finger</keyword>
<dbReference type="EMBL" id="JBEAFC010000011">
    <property type="protein sequence ID" value="KAL1536503.1"/>
    <property type="molecule type" value="Genomic_DNA"/>
</dbReference>
<feature type="domain" description="Integrase catalytic" evidence="19">
    <location>
        <begin position="471"/>
        <end position="609"/>
    </location>
</feature>
<dbReference type="Pfam" id="PF13976">
    <property type="entry name" value="gag_pre-integrs"/>
    <property type="match status" value="1"/>
</dbReference>
<keyword evidence="11" id="KW-0229">DNA integration</keyword>
<keyword evidence="6" id="KW-0547">Nucleotide-binding</keyword>
<dbReference type="Proteomes" id="UP001567538">
    <property type="component" value="Unassembled WGS sequence"/>
</dbReference>
<dbReference type="Pfam" id="PF22936">
    <property type="entry name" value="Pol_BBD"/>
    <property type="match status" value="1"/>
</dbReference>
<comment type="function">
    <text evidence="1">The aspartyl protease (PR) mediates the proteolytic cleavages of the Gag and Gag-Pol polyproteins after assembly of the VLP.</text>
</comment>
<keyword evidence="2" id="KW-1188">Viral release from host cell</keyword>
<keyword evidence="15" id="KW-0233">DNA recombination</keyword>
<dbReference type="GO" id="GO:0006508">
    <property type="term" value="P:proteolysis"/>
    <property type="evidence" value="ECO:0007669"/>
    <property type="project" value="UniProtKB-KW"/>
</dbReference>
<evidence type="ECO:0000256" key="16">
    <source>
        <dbReference type="PROSITE-ProRule" id="PRU00047"/>
    </source>
</evidence>
<reference evidence="20 21" key="1">
    <citation type="submission" date="2024-06" db="EMBL/GenBank/DDBJ databases">
        <title>A chromosome level genome sequence of Diviner's sage (Salvia divinorum).</title>
        <authorList>
            <person name="Ford S.A."/>
            <person name="Ro D.-K."/>
            <person name="Ness R.W."/>
            <person name="Phillips M.A."/>
        </authorList>
    </citation>
    <scope>NUCLEOTIDE SEQUENCE [LARGE SCALE GENOMIC DNA]</scope>
    <source>
        <strain evidence="20">SAF-2024a</strain>
        <tissue evidence="20">Leaf</tissue>
    </source>
</reference>
<organism evidence="20 21">
    <name type="scientific">Salvia divinorum</name>
    <name type="common">Maria pastora</name>
    <name type="synonym">Diviner's sage</name>
    <dbReference type="NCBI Taxonomy" id="28513"/>
    <lineage>
        <taxon>Eukaryota</taxon>
        <taxon>Viridiplantae</taxon>
        <taxon>Streptophyta</taxon>
        <taxon>Embryophyta</taxon>
        <taxon>Tracheophyta</taxon>
        <taxon>Spermatophyta</taxon>
        <taxon>Magnoliopsida</taxon>
        <taxon>eudicotyledons</taxon>
        <taxon>Gunneridae</taxon>
        <taxon>Pentapetalae</taxon>
        <taxon>asterids</taxon>
        <taxon>lamiids</taxon>
        <taxon>Lamiales</taxon>
        <taxon>Lamiaceae</taxon>
        <taxon>Nepetoideae</taxon>
        <taxon>Mentheae</taxon>
        <taxon>Salviinae</taxon>
        <taxon>Salvia</taxon>
        <taxon>Salvia subgen. Calosphace</taxon>
    </lineage>
</organism>
<evidence type="ECO:0000256" key="17">
    <source>
        <dbReference type="SAM" id="MobiDB-lite"/>
    </source>
</evidence>
<dbReference type="GO" id="GO:0004519">
    <property type="term" value="F:endonuclease activity"/>
    <property type="evidence" value="ECO:0007669"/>
    <property type="project" value="UniProtKB-KW"/>
</dbReference>
<dbReference type="PANTHER" id="PTHR42648">
    <property type="entry name" value="TRANSPOSASE, PUTATIVE-RELATED"/>
    <property type="match status" value="1"/>
</dbReference>
<name>A0ABD1FXE2_SALDI</name>
<dbReference type="GO" id="GO:0005524">
    <property type="term" value="F:ATP binding"/>
    <property type="evidence" value="ECO:0007669"/>
    <property type="project" value="UniProtKB-KW"/>
</dbReference>
<evidence type="ECO:0000256" key="15">
    <source>
        <dbReference type="ARBA" id="ARBA00023172"/>
    </source>
</evidence>
<evidence type="ECO:0000256" key="4">
    <source>
        <dbReference type="ARBA" id="ARBA00022722"/>
    </source>
</evidence>
<dbReference type="GO" id="GO:0008233">
    <property type="term" value="F:peptidase activity"/>
    <property type="evidence" value="ECO:0007669"/>
    <property type="project" value="UniProtKB-KW"/>
</dbReference>
<accession>A0ABD1FXE2</accession>
<keyword evidence="13" id="KW-0808">Transferase</keyword>
<evidence type="ECO:0000256" key="12">
    <source>
        <dbReference type="ARBA" id="ARBA00022918"/>
    </source>
</evidence>
<evidence type="ECO:0000259" key="19">
    <source>
        <dbReference type="PROSITE" id="PS50994"/>
    </source>
</evidence>
<evidence type="ECO:0000313" key="20">
    <source>
        <dbReference type="EMBL" id="KAL1536503.1"/>
    </source>
</evidence>
<feature type="compositionally biased region" description="Basic and acidic residues" evidence="17">
    <location>
        <begin position="219"/>
        <end position="235"/>
    </location>
</feature>
<keyword evidence="8" id="KW-0378">Hydrolase</keyword>
<keyword evidence="9" id="KW-0067">ATP-binding</keyword>
<dbReference type="InterPro" id="IPR054722">
    <property type="entry name" value="PolX-like_BBD"/>
</dbReference>
<dbReference type="Pfam" id="PF14223">
    <property type="entry name" value="Retrotran_gag_2"/>
    <property type="match status" value="1"/>
</dbReference>
<keyword evidence="5" id="KW-0479">Metal-binding</keyword>
<proteinExistence type="predicted"/>
<dbReference type="GO" id="GO:0008270">
    <property type="term" value="F:zinc ion binding"/>
    <property type="evidence" value="ECO:0007669"/>
    <property type="project" value="UniProtKB-KW"/>
</dbReference>
<dbReference type="SUPFAM" id="SSF53098">
    <property type="entry name" value="Ribonuclease H-like"/>
    <property type="match status" value="1"/>
</dbReference>
<dbReference type="InterPro" id="IPR025724">
    <property type="entry name" value="GAG-pre-integrase_dom"/>
</dbReference>
<keyword evidence="13" id="KW-0548">Nucleotidyltransferase</keyword>
<evidence type="ECO:0000256" key="11">
    <source>
        <dbReference type="ARBA" id="ARBA00022908"/>
    </source>
</evidence>
<keyword evidence="14" id="KW-0917">Virion maturation</keyword>
<evidence type="ECO:0000256" key="7">
    <source>
        <dbReference type="ARBA" id="ARBA00022759"/>
    </source>
</evidence>
<keyword evidence="12" id="KW-0695">RNA-directed DNA polymerase</keyword>
<dbReference type="InterPro" id="IPR036397">
    <property type="entry name" value="RNaseH_sf"/>
</dbReference>
<evidence type="ECO:0000256" key="3">
    <source>
        <dbReference type="ARBA" id="ARBA00022670"/>
    </source>
</evidence>
<evidence type="ECO:0000256" key="5">
    <source>
        <dbReference type="ARBA" id="ARBA00022723"/>
    </source>
</evidence>
<dbReference type="InterPro" id="IPR036875">
    <property type="entry name" value="Znf_CCHC_sf"/>
</dbReference>
<evidence type="ECO:0000256" key="13">
    <source>
        <dbReference type="ARBA" id="ARBA00022932"/>
    </source>
</evidence>
<dbReference type="PROSITE" id="PS50158">
    <property type="entry name" value="ZF_CCHC"/>
    <property type="match status" value="1"/>
</dbReference>
<dbReference type="InterPro" id="IPR039537">
    <property type="entry name" value="Retrotran_Ty1/copia-like"/>
</dbReference>
<gene>
    <name evidence="20" type="ORF">AAHA92_29145</name>
</gene>
<dbReference type="InterPro" id="IPR001878">
    <property type="entry name" value="Znf_CCHC"/>
</dbReference>
<feature type="region of interest" description="Disordered" evidence="17">
    <location>
        <begin position="214"/>
        <end position="235"/>
    </location>
</feature>
<keyword evidence="4" id="KW-0540">Nuclease</keyword>
<dbReference type="AlphaFoldDB" id="A0ABD1FXE2"/>
<comment type="caution">
    <text evidence="20">The sequence shown here is derived from an EMBL/GenBank/DDBJ whole genome shotgun (WGS) entry which is preliminary data.</text>
</comment>
<sequence>MASRFEAERFNGKNDYGLWKMKMKMRALLIQQGLVGALKPADPKEKGGEPLDEKAQQQQEEMLLKAHSAVILCLGDKVLREVQDQTTAAGILTKLDELYLGNSLANRLYLKRRLYSYCFVEERSIMEQYDDFLKSVDDLEVVDGKMKDEDKAILVLNALPKSYDQLRDAILYGRDKPITLAEVHSALMAKELQKVGRNQDSQVQESLNIKKFKNKKGGKKDAPKQNSKDGNESRSCHWCKKPGHLKRDCFAWKKKQAEEAAGNKQTTDCVQEVENAHALNIMEEVEESSWILDSGCSFHICSKINWFDSISEATGSVVLGNNQVCKIEGIGSIRLRLADKSTKILTEVRYIPEVKRNLISLGTLERKGYAFHSSGGVMMVGMGGERILQAKRKGSLYYLNAAVVKNGELNSVKAESVKLWHQRLGHPAFESIDQLIKRNVITSDGEKNDQSCEECILAKSKKLSYPKGKHTSSAPLDYAHSDLWGPAPVNSVGGGRYYMSIIDDYSRKIWLYILKEKSEAFGKFREWCKLMETKKRGCLKCLRTDNGLEFLSKEFESFCQEKGIERHRTVPLNPQQNGVAERANRTILERVRSMLLASGMEKRFWAEAS</sequence>
<evidence type="ECO:0000256" key="9">
    <source>
        <dbReference type="ARBA" id="ARBA00022840"/>
    </source>
</evidence>
<keyword evidence="3" id="KW-0645">Protease</keyword>
<keyword evidence="10" id="KW-0460">Magnesium</keyword>
<evidence type="ECO:0000256" key="10">
    <source>
        <dbReference type="ARBA" id="ARBA00022842"/>
    </source>
</evidence>
<dbReference type="Gene3D" id="3.30.420.10">
    <property type="entry name" value="Ribonuclease H-like superfamily/Ribonuclease H"/>
    <property type="match status" value="1"/>
</dbReference>
<evidence type="ECO:0000256" key="8">
    <source>
        <dbReference type="ARBA" id="ARBA00022801"/>
    </source>
</evidence>
<dbReference type="GO" id="GO:0015074">
    <property type="term" value="P:DNA integration"/>
    <property type="evidence" value="ECO:0007669"/>
    <property type="project" value="UniProtKB-KW"/>
</dbReference>
<evidence type="ECO:0000256" key="2">
    <source>
        <dbReference type="ARBA" id="ARBA00022612"/>
    </source>
</evidence>
<evidence type="ECO:0000256" key="14">
    <source>
        <dbReference type="ARBA" id="ARBA00023113"/>
    </source>
</evidence>
<evidence type="ECO:0000256" key="1">
    <source>
        <dbReference type="ARBA" id="ARBA00002180"/>
    </source>
</evidence>
<keyword evidence="7" id="KW-0255">Endonuclease</keyword>
<dbReference type="Pfam" id="PF00665">
    <property type="entry name" value="rve"/>
    <property type="match status" value="1"/>
</dbReference>
<evidence type="ECO:0000259" key="18">
    <source>
        <dbReference type="PROSITE" id="PS50158"/>
    </source>
</evidence>
<dbReference type="GO" id="GO:0003964">
    <property type="term" value="F:RNA-directed DNA polymerase activity"/>
    <property type="evidence" value="ECO:0007669"/>
    <property type="project" value="UniProtKB-KW"/>
</dbReference>
<evidence type="ECO:0000313" key="21">
    <source>
        <dbReference type="Proteomes" id="UP001567538"/>
    </source>
</evidence>
<dbReference type="InterPro" id="IPR012337">
    <property type="entry name" value="RNaseH-like_sf"/>
</dbReference>
<dbReference type="PANTHER" id="PTHR42648:SF11">
    <property type="entry name" value="TRANSPOSON TY4-P GAG-POL POLYPROTEIN"/>
    <property type="match status" value="1"/>
</dbReference>
<keyword evidence="21" id="KW-1185">Reference proteome</keyword>
<protein>
    <submittedName>
        <fullName evidence="20">Retrovirus-related Pol polyprotein from transposon TNT 1-94</fullName>
    </submittedName>
</protein>
<evidence type="ECO:0000256" key="6">
    <source>
        <dbReference type="ARBA" id="ARBA00022741"/>
    </source>
</evidence>
<dbReference type="SUPFAM" id="SSF57756">
    <property type="entry name" value="Retrovirus zinc finger-like domains"/>
    <property type="match status" value="1"/>
</dbReference>